<gene>
    <name evidence="3" type="ORF">RMAR00112_LOCUS12409</name>
</gene>
<organism evidence="3">
    <name type="scientific">Rhodosorus marinus</name>
    <dbReference type="NCBI Taxonomy" id="101924"/>
    <lineage>
        <taxon>Eukaryota</taxon>
        <taxon>Rhodophyta</taxon>
        <taxon>Stylonematophyceae</taxon>
        <taxon>Stylonematales</taxon>
        <taxon>Stylonemataceae</taxon>
        <taxon>Rhodosorus</taxon>
    </lineage>
</organism>
<dbReference type="GO" id="GO:0003682">
    <property type="term" value="F:chromatin binding"/>
    <property type="evidence" value="ECO:0007669"/>
    <property type="project" value="TreeGrafter"/>
</dbReference>
<dbReference type="GO" id="GO:0005634">
    <property type="term" value="C:nucleus"/>
    <property type="evidence" value="ECO:0007669"/>
    <property type="project" value="TreeGrafter"/>
</dbReference>
<dbReference type="InterPro" id="IPR056396">
    <property type="entry name" value="HEAT_SCC3-SA"/>
</dbReference>
<dbReference type="Pfam" id="PF08514">
    <property type="entry name" value="STAG"/>
    <property type="match status" value="1"/>
</dbReference>
<dbReference type="GO" id="GO:0007062">
    <property type="term" value="P:sister chromatid cohesion"/>
    <property type="evidence" value="ECO:0007669"/>
    <property type="project" value="UniProtKB-ARBA"/>
</dbReference>
<dbReference type="InterPro" id="IPR016024">
    <property type="entry name" value="ARM-type_fold"/>
</dbReference>
<reference evidence="3" key="1">
    <citation type="submission" date="2021-01" db="EMBL/GenBank/DDBJ databases">
        <authorList>
            <person name="Corre E."/>
            <person name="Pelletier E."/>
            <person name="Niang G."/>
            <person name="Scheremetjew M."/>
            <person name="Finn R."/>
            <person name="Kale V."/>
            <person name="Holt S."/>
            <person name="Cochrane G."/>
            <person name="Meng A."/>
            <person name="Brown T."/>
            <person name="Cohen L."/>
        </authorList>
    </citation>
    <scope>NUCLEOTIDE SEQUENCE</scope>
    <source>
        <strain evidence="3">CCMP 769</strain>
    </source>
</reference>
<dbReference type="EMBL" id="HBHW01016066">
    <property type="protein sequence ID" value="CAE0044434.1"/>
    <property type="molecule type" value="Transcribed_RNA"/>
</dbReference>
<dbReference type="InterPro" id="IPR039662">
    <property type="entry name" value="Cohesin_Scc3/SA"/>
</dbReference>
<protein>
    <recommendedName>
        <fullName evidence="2">SCD domain-containing protein</fullName>
    </recommendedName>
</protein>
<dbReference type="Gene3D" id="1.25.10.10">
    <property type="entry name" value="Leucine-rich Repeat Variant"/>
    <property type="match status" value="1"/>
</dbReference>
<evidence type="ECO:0000259" key="2">
    <source>
        <dbReference type="PROSITE" id="PS51425"/>
    </source>
</evidence>
<sequence>MSIEPVDDVGLYYVLRDHASSIGSSLRGFILKCKEGAPMQMYHLLELVTRSSYSNTMQESLFQLDANKVDELQADSIANDFTEFMGQSDVGSNILVFGSDAVSRKFQAAYEEFWRRFVGDYPPDDLIKSELFENLLEFLISLTESGSRSLRFLSCLTVYCMMDGLLEFRRSLKQDLNALEQKIGEETSTHKRRSSKKLSSIVGTLESAASASDKVEATSDRTFAEVFVHRSRDCFPDIRALSTTALSRWIEAAPEIFMDENYIKHIGWLLFDKDSTVRCSALRALDRVLQSLGPVANVEMLLRRFRVRLREACRDTNDTVAVLAIRLSALILDYGLYDQRDVKLFFDLSTRDISPKIIEAATCVISDEVQRRLSPSVRLYETIRGNDNPSISTTKLVKQIRSDAKSRKSATGVPDHDTAVKEIAELVKLLHKLKPIRSTTSTLRMIMPFAKRICEQLPALRIAEAYVELLTDPSDSPLNSSETQYLLVLLVGVVCQSVPASKEKVNSVPFNLSVLAAQLPRLLEKFQADEHILTLVLLVAQHVGADVFRSSLLEQEFKFTLRFLSESWKRASSSSNLIFSEAVFSTWASLADSEHGFVSECRSKLKTLVSESETDLKRAYFSGQDEKDEVGFTNAHEIVDL</sequence>
<dbReference type="GO" id="GO:0008278">
    <property type="term" value="C:cohesin complex"/>
    <property type="evidence" value="ECO:0007669"/>
    <property type="project" value="TreeGrafter"/>
</dbReference>
<keyword evidence="1" id="KW-0175">Coiled coil</keyword>
<dbReference type="SUPFAM" id="SSF48371">
    <property type="entry name" value="ARM repeat"/>
    <property type="match status" value="1"/>
</dbReference>
<dbReference type="AlphaFoldDB" id="A0A7S3EDP5"/>
<feature type="domain" description="SCD" evidence="2">
    <location>
        <begin position="227"/>
        <end position="312"/>
    </location>
</feature>
<proteinExistence type="predicted"/>
<dbReference type="PANTHER" id="PTHR11199">
    <property type="entry name" value="STROMAL ANTIGEN"/>
    <property type="match status" value="1"/>
</dbReference>
<dbReference type="PANTHER" id="PTHR11199:SF0">
    <property type="entry name" value="LD34181P-RELATED"/>
    <property type="match status" value="1"/>
</dbReference>
<feature type="coiled-coil region" evidence="1">
    <location>
        <begin position="162"/>
        <end position="189"/>
    </location>
</feature>
<evidence type="ECO:0000256" key="1">
    <source>
        <dbReference type="SAM" id="Coils"/>
    </source>
</evidence>
<dbReference type="Pfam" id="PF24571">
    <property type="entry name" value="HEAT_SCC3-SA"/>
    <property type="match status" value="1"/>
</dbReference>
<dbReference type="Pfam" id="PF21581">
    <property type="entry name" value="SCD"/>
    <property type="match status" value="1"/>
</dbReference>
<dbReference type="InterPro" id="IPR013721">
    <property type="entry name" value="STAG"/>
</dbReference>
<dbReference type="PROSITE" id="PS51425">
    <property type="entry name" value="SCD"/>
    <property type="match status" value="1"/>
</dbReference>
<dbReference type="GO" id="GO:0000785">
    <property type="term" value="C:chromatin"/>
    <property type="evidence" value="ECO:0007669"/>
    <property type="project" value="TreeGrafter"/>
</dbReference>
<dbReference type="InterPro" id="IPR011989">
    <property type="entry name" value="ARM-like"/>
</dbReference>
<accession>A0A7S3EDP5</accession>
<evidence type="ECO:0000313" key="3">
    <source>
        <dbReference type="EMBL" id="CAE0044434.1"/>
    </source>
</evidence>
<dbReference type="InterPro" id="IPR020839">
    <property type="entry name" value="SCD"/>
</dbReference>
<name>A0A7S3EDP5_9RHOD</name>